<evidence type="ECO:0000313" key="6">
    <source>
        <dbReference type="EMBL" id="HDD53308.1"/>
    </source>
</evidence>
<dbReference type="EC" id="2.4.1.21" evidence="2"/>
<feature type="non-terminal residue" evidence="6">
    <location>
        <position position="59"/>
    </location>
</feature>
<dbReference type="Pfam" id="PF08323">
    <property type="entry name" value="Glyco_transf_5"/>
    <property type="match status" value="1"/>
</dbReference>
<protein>
    <recommendedName>
        <fullName evidence="2">starch synthase</fullName>
        <ecNumber evidence="2">2.4.1.21</ecNumber>
    </recommendedName>
</protein>
<dbReference type="Gene3D" id="3.40.50.2000">
    <property type="entry name" value="Glycogen Phosphorylase B"/>
    <property type="match status" value="1"/>
</dbReference>
<dbReference type="Proteomes" id="UP000885690">
    <property type="component" value="Unassembled WGS sequence"/>
</dbReference>
<reference evidence="6" key="1">
    <citation type="journal article" date="2020" name="mSystems">
        <title>Genome- and Community-Level Interaction Insights into Carbon Utilization and Element Cycling Functions of Hydrothermarchaeota in Hydrothermal Sediment.</title>
        <authorList>
            <person name="Zhou Z."/>
            <person name="Liu Y."/>
            <person name="Xu W."/>
            <person name="Pan J."/>
            <person name="Luo Z.H."/>
            <person name="Li M."/>
        </authorList>
    </citation>
    <scope>NUCLEOTIDE SEQUENCE [LARGE SCALE GENOMIC DNA]</scope>
    <source>
        <strain evidence="6">HyVt-115</strain>
    </source>
</reference>
<comment type="caution">
    <text evidence="6">The sequence shown here is derived from an EMBL/GenBank/DDBJ whole genome shotgun (WGS) entry which is preliminary data.</text>
</comment>
<evidence type="ECO:0000256" key="1">
    <source>
        <dbReference type="ARBA" id="ARBA00001478"/>
    </source>
</evidence>
<organism evidence="6">
    <name type="scientific">Thermosulfidibacter takaii</name>
    <dbReference type="NCBI Taxonomy" id="412593"/>
    <lineage>
        <taxon>Bacteria</taxon>
        <taxon>Pseudomonadati</taxon>
        <taxon>Thermosulfidibacterota</taxon>
        <taxon>Thermosulfidibacteria</taxon>
        <taxon>Thermosulfidibacterales</taxon>
        <taxon>Thermosulfidibacteraceae</taxon>
    </lineage>
</organism>
<name>A0A7C0U6H8_9BACT</name>
<proteinExistence type="predicted"/>
<evidence type="ECO:0000256" key="3">
    <source>
        <dbReference type="ARBA" id="ARBA00022676"/>
    </source>
</evidence>
<keyword evidence="4" id="KW-0808">Transferase</keyword>
<dbReference type="SUPFAM" id="SSF53756">
    <property type="entry name" value="UDP-Glycosyltransferase/glycogen phosphorylase"/>
    <property type="match status" value="1"/>
</dbReference>
<evidence type="ECO:0000256" key="2">
    <source>
        <dbReference type="ARBA" id="ARBA00012588"/>
    </source>
</evidence>
<dbReference type="InterPro" id="IPR013534">
    <property type="entry name" value="Starch_synth_cat_dom"/>
</dbReference>
<evidence type="ECO:0000256" key="4">
    <source>
        <dbReference type="ARBA" id="ARBA00022679"/>
    </source>
</evidence>
<feature type="domain" description="Starch synthase catalytic" evidence="5">
    <location>
        <begin position="2"/>
        <end position="53"/>
    </location>
</feature>
<accession>A0A7C0U6H8</accession>
<dbReference type="GO" id="GO:0009011">
    <property type="term" value="F:alpha-1,4-glucan glucosyltransferase (ADP-glucose donor) activity"/>
    <property type="evidence" value="ECO:0007669"/>
    <property type="project" value="UniProtKB-EC"/>
</dbReference>
<evidence type="ECO:0000259" key="5">
    <source>
        <dbReference type="Pfam" id="PF08323"/>
    </source>
</evidence>
<dbReference type="AlphaFoldDB" id="A0A7C0U6H8"/>
<keyword evidence="3" id="KW-0328">Glycosyltransferase</keyword>
<dbReference type="EMBL" id="DQWS01000169">
    <property type="protein sequence ID" value="HDD53308.1"/>
    <property type="molecule type" value="Genomic_DNA"/>
</dbReference>
<comment type="catalytic activity">
    <reaction evidence="1">
        <text>[(1-&gt;4)-alpha-D-glucosyl](n) + ADP-alpha-D-glucose = [(1-&gt;4)-alpha-D-glucosyl](n+1) + ADP + H(+)</text>
        <dbReference type="Rhea" id="RHEA:18189"/>
        <dbReference type="Rhea" id="RHEA-COMP:9584"/>
        <dbReference type="Rhea" id="RHEA-COMP:9587"/>
        <dbReference type="ChEBI" id="CHEBI:15378"/>
        <dbReference type="ChEBI" id="CHEBI:15444"/>
        <dbReference type="ChEBI" id="CHEBI:57498"/>
        <dbReference type="ChEBI" id="CHEBI:456216"/>
        <dbReference type="EC" id="2.4.1.21"/>
    </reaction>
</comment>
<sequence>MRIAFCSSEMASLAKVGGLADVTESLPKALAGLGEDVWVFLPLYKQIWEGHSSELEDTG</sequence>
<gene>
    <name evidence="6" type="ORF">ENF32_04505</name>
</gene>